<organism evidence="1 2">
    <name type="scientific">Blautia celeris</name>
    <dbReference type="NCBI Taxonomy" id="2763026"/>
    <lineage>
        <taxon>Bacteria</taxon>
        <taxon>Bacillati</taxon>
        <taxon>Bacillota</taxon>
        <taxon>Clostridia</taxon>
        <taxon>Lachnospirales</taxon>
        <taxon>Lachnospiraceae</taxon>
        <taxon>Blautia</taxon>
    </lineage>
</organism>
<accession>A0ABR7FL79</accession>
<gene>
    <name evidence="1" type="ORF">H8S76_27625</name>
</gene>
<keyword evidence="2" id="KW-1185">Reference proteome</keyword>
<protein>
    <recommendedName>
        <fullName evidence="3">Transposase</fullName>
    </recommendedName>
</protein>
<evidence type="ECO:0008006" key="3">
    <source>
        <dbReference type="Google" id="ProtNLM"/>
    </source>
</evidence>
<evidence type="ECO:0000313" key="1">
    <source>
        <dbReference type="EMBL" id="MBC5675980.1"/>
    </source>
</evidence>
<name>A0ABR7FL79_9FIRM</name>
<dbReference type="EMBL" id="JACOOU010000026">
    <property type="protein sequence ID" value="MBC5675980.1"/>
    <property type="molecule type" value="Genomic_DNA"/>
</dbReference>
<sequence length="202" mass="23716">GKLEKGAEYLSGMKREDRLLPVITIVFYYGEEQSWDGPLYLHDMLDIPPELEPWAACIQDYRVNLVCSGTVESSHFRTGLREVFELLPLLKDKEGMKEFLKTRREEFMHLDAKRGWLVSKFLNVPALKDLKENEKGEVNMCTAIEEMLVEREEQGIEQGEMRVNQLIEVLLRQPGQKEIYEEIRRAVTDREYQKKLFDEFGI</sequence>
<feature type="non-terminal residue" evidence="1">
    <location>
        <position position="1"/>
    </location>
</feature>
<dbReference type="Proteomes" id="UP000654573">
    <property type="component" value="Unassembled WGS sequence"/>
</dbReference>
<reference evidence="1 2" key="1">
    <citation type="submission" date="2020-08" db="EMBL/GenBank/DDBJ databases">
        <title>Genome public.</title>
        <authorList>
            <person name="Liu C."/>
            <person name="Sun Q."/>
        </authorList>
    </citation>
    <scope>NUCLEOTIDE SEQUENCE [LARGE SCALE GENOMIC DNA]</scope>
    <source>
        <strain evidence="1 2">NSJ-34</strain>
    </source>
</reference>
<evidence type="ECO:0000313" key="2">
    <source>
        <dbReference type="Proteomes" id="UP000654573"/>
    </source>
</evidence>
<comment type="caution">
    <text evidence="1">The sequence shown here is derived from an EMBL/GenBank/DDBJ whole genome shotgun (WGS) entry which is preliminary data.</text>
</comment>
<proteinExistence type="predicted"/>